<keyword evidence="1" id="KW-0812">Transmembrane</keyword>
<evidence type="ECO:0000256" key="1">
    <source>
        <dbReference type="SAM" id="Phobius"/>
    </source>
</evidence>
<dbReference type="OrthoDB" id="9856891at2"/>
<keyword evidence="1" id="KW-1133">Transmembrane helix</keyword>
<organism evidence="2 3">
    <name type="scientific">Winogradskyella pacifica</name>
    <dbReference type="NCBI Taxonomy" id="664642"/>
    <lineage>
        <taxon>Bacteria</taxon>
        <taxon>Pseudomonadati</taxon>
        <taxon>Bacteroidota</taxon>
        <taxon>Flavobacteriia</taxon>
        <taxon>Flavobacteriales</taxon>
        <taxon>Flavobacteriaceae</taxon>
        <taxon>Winogradskyella</taxon>
    </lineage>
</organism>
<comment type="caution">
    <text evidence="2">The sequence shown here is derived from an EMBL/GenBank/DDBJ whole genome shotgun (WGS) entry which is preliminary data.</text>
</comment>
<dbReference type="AlphaFoldDB" id="A0A3D9MZD7"/>
<feature type="transmembrane region" description="Helical" evidence="1">
    <location>
        <begin position="6"/>
        <end position="29"/>
    </location>
</feature>
<proteinExistence type="predicted"/>
<keyword evidence="3" id="KW-1185">Reference proteome</keyword>
<dbReference type="Proteomes" id="UP000256919">
    <property type="component" value="Unassembled WGS sequence"/>
</dbReference>
<name>A0A3D9MZD7_9FLAO</name>
<dbReference type="EMBL" id="QREI01000004">
    <property type="protein sequence ID" value="REE24487.1"/>
    <property type="molecule type" value="Genomic_DNA"/>
</dbReference>
<evidence type="ECO:0000313" key="3">
    <source>
        <dbReference type="Proteomes" id="UP000256919"/>
    </source>
</evidence>
<protein>
    <submittedName>
        <fullName evidence="2">Uncharacterized protein</fullName>
    </submittedName>
</protein>
<keyword evidence="1" id="KW-0472">Membrane</keyword>
<accession>A0A3D9MZD7</accession>
<gene>
    <name evidence="2" type="ORF">DFQ09_104258</name>
</gene>
<sequence>MNPFLILFLIICIPFYIWIVSFLNASFFIPSFEDHEAKDFLEAHGYEFVKCEEVKNDGNHKLEEHFLNSLYSLKTHYQLTALSIADGSEKKFRLILKKTYVPLNSKRVLHYFEE</sequence>
<reference evidence="2 3" key="1">
    <citation type="submission" date="2018-07" db="EMBL/GenBank/DDBJ databases">
        <title>Genomic Encyclopedia of Type Strains, Phase III (KMG-III): the genomes of soil and plant-associated and newly described type strains.</title>
        <authorList>
            <person name="Whitman W."/>
        </authorList>
    </citation>
    <scope>NUCLEOTIDE SEQUENCE [LARGE SCALE GENOMIC DNA]</scope>
    <source>
        <strain evidence="2 3">CECT 7948</strain>
    </source>
</reference>
<evidence type="ECO:0000313" key="2">
    <source>
        <dbReference type="EMBL" id="REE24487.1"/>
    </source>
</evidence>
<dbReference type="RefSeq" id="WP_115810181.1">
    <property type="nucleotide sequence ID" value="NZ_QREI01000004.1"/>
</dbReference>